<accession>A0A915N4Y2</accession>
<keyword evidence="3" id="KW-0853">WD repeat</keyword>
<keyword evidence="6" id="KW-1185">Reference proteome</keyword>
<evidence type="ECO:0000313" key="6">
    <source>
        <dbReference type="Proteomes" id="UP000887561"/>
    </source>
</evidence>
<dbReference type="PANTHER" id="PTHR14344">
    <property type="entry name" value="WD REPEAT PROTEIN"/>
    <property type="match status" value="1"/>
</dbReference>
<evidence type="ECO:0000256" key="3">
    <source>
        <dbReference type="ARBA" id="ARBA00022574"/>
    </source>
</evidence>
<name>A0A915N4Y2_MELJA</name>
<reference evidence="7" key="1">
    <citation type="submission" date="2022-11" db="UniProtKB">
        <authorList>
            <consortium name="WormBaseParasite"/>
        </authorList>
    </citation>
    <scope>IDENTIFICATION</scope>
</reference>
<dbReference type="GO" id="GO:0005737">
    <property type="term" value="C:cytoplasm"/>
    <property type="evidence" value="ECO:0007669"/>
    <property type="project" value="UniProtKB-SubCell"/>
</dbReference>
<sequence>MNSNDETKSNCNTIADPKVTNSSQPETLFCEYKDCKFRFDINVRRQVQSGDHELLMELTTKDGQRRVFSLDVHALAFLHEQLEKVEQAFPRCHGNTVEIYRVYAQSDDEDFDKFELLSTLDIFSNTKSSVQKIIWLESEELVLYWTVIVGNHYKYLLGMPFAIRRHRDWLLSVGDDRALRIWTMDGLQIFEKYGHGARPFALEIFEREKIIFTGGVDEYLCIWRWTEDDDHKMLDLNLERRIELGALLLFSIEQPNGKLICLLGNAHGTDTVTAIEICKNNNSEFRTIGRDGNVKKWRLNLNEIGKG</sequence>
<evidence type="ECO:0000256" key="2">
    <source>
        <dbReference type="ARBA" id="ARBA00022490"/>
    </source>
</evidence>
<keyword evidence="5" id="KW-0677">Repeat</keyword>
<dbReference type="AlphaFoldDB" id="A0A915N4Y2"/>
<dbReference type="InterPro" id="IPR051973">
    <property type="entry name" value="tRNA_Anticodon_Mtase-Reg"/>
</dbReference>
<dbReference type="InterPro" id="IPR015943">
    <property type="entry name" value="WD40/YVTN_repeat-like_dom_sf"/>
</dbReference>
<dbReference type="Proteomes" id="UP000887561">
    <property type="component" value="Unplaced"/>
</dbReference>
<proteinExistence type="predicted"/>
<dbReference type="SUPFAM" id="SSF50978">
    <property type="entry name" value="WD40 repeat-like"/>
    <property type="match status" value="1"/>
</dbReference>
<organism evidence="6 7">
    <name type="scientific">Meloidogyne javanica</name>
    <name type="common">Root-knot nematode worm</name>
    <dbReference type="NCBI Taxonomy" id="6303"/>
    <lineage>
        <taxon>Eukaryota</taxon>
        <taxon>Metazoa</taxon>
        <taxon>Ecdysozoa</taxon>
        <taxon>Nematoda</taxon>
        <taxon>Chromadorea</taxon>
        <taxon>Rhabditida</taxon>
        <taxon>Tylenchina</taxon>
        <taxon>Tylenchomorpha</taxon>
        <taxon>Tylenchoidea</taxon>
        <taxon>Meloidogynidae</taxon>
        <taxon>Meloidogyninae</taxon>
        <taxon>Meloidogyne</taxon>
        <taxon>Meloidogyne incognita group</taxon>
    </lineage>
</organism>
<evidence type="ECO:0000256" key="4">
    <source>
        <dbReference type="ARBA" id="ARBA00022694"/>
    </source>
</evidence>
<keyword evidence="2" id="KW-0963">Cytoplasm</keyword>
<evidence type="ECO:0000256" key="1">
    <source>
        <dbReference type="ARBA" id="ARBA00004496"/>
    </source>
</evidence>
<comment type="subcellular location">
    <subcellularLocation>
        <location evidence="1">Cytoplasm</location>
    </subcellularLocation>
</comment>
<keyword evidence="4" id="KW-0819">tRNA processing</keyword>
<dbReference type="Gene3D" id="2.130.10.10">
    <property type="entry name" value="YVTN repeat-like/Quinoprotein amine dehydrogenase"/>
    <property type="match status" value="1"/>
</dbReference>
<evidence type="ECO:0000256" key="5">
    <source>
        <dbReference type="ARBA" id="ARBA00022737"/>
    </source>
</evidence>
<protein>
    <submittedName>
        <fullName evidence="7">Uncharacterized protein</fullName>
    </submittedName>
</protein>
<dbReference type="WBParaSite" id="scaffold8181_cov267.g12817">
    <property type="protein sequence ID" value="scaffold8181_cov267.g12817"/>
    <property type="gene ID" value="scaffold8181_cov267.g12817"/>
</dbReference>
<dbReference type="PANTHER" id="PTHR14344:SF3">
    <property type="entry name" value="WD REPEAT-CONTAINING PROTEIN 6"/>
    <property type="match status" value="1"/>
</dbReference>
<dbReference type="GO" id="GO:0030488">
    <property type="term" value="P:tRNA methylation"/>
    <property type="evidence" value="ECO:0007669"/>
    <property type="project" value="TreeGrafter"/>
</dbReference>
<evidence type="ECO:0000313" key="7">
    <source>
        <dbReference type="WBParaSite" id="scaffold8181_cov267.g12817"/>
    </source>
</evidence>
<dbReference type="InterPro" id="IPR036322">
    <property type="entry name" value="WD40_repeat_dom_sf"/>
</dbReference>